<protein>
    <submittedName>
        <fullName evidence="1">Uncharacterized protein</fullName>
    </submittedName>
</protein>
<reference evidence="1" key="1">
    <citation type="journal article" date="2022" name="bioRxiv">
        <title>Sequencing and chromosome-scale assembly of the giantPleurodeles waltlgenome.</title>
        <authorList>
            <person name="Brown T."/>
            <person name="Elewa A."/>
            <person name="Iarovenko S."/>
            <person name="Subramanian E."/>
            <person name="Araus A.J."/>
            <person name="Petzold A."/>
            <person name="Susuki M."/>
            <person name="Suzuki K.-i.T."/>
            <person name="Hayashi T."/>
            <person name="Toyoda A."/>
            <person name="Oliveira C."/>
            <person name="Osipova E."/>
            <person name="Leigh N.D."/>
            <person name="Simon A."/>
            <person name="Yun M.H."/>
        </authorList>
    </citation>
    <scope>NUCLEOTIDE SEQUENCE</scope>
    <source>
        <strain evidence="1">20211129_DDA</strain>
        <tissue evidence="1">Liver</tissue>
    </source>
</reference>
<dbReference type="EMBL" id="JANPWB010000013">
    <property type="protein sequence ID" value="KAJ1109844.1"/>
    <property type="molecule type" value="Genomic_DNA"/>
</dbReference>
<dbReference type="AlphaFoldDB" id="A0AAV7N331"/>
<comment type="caution">
    <text evidence="1">The sequence shown here is derived from an EMBL/GenBank/DDBJ whole genome shotgun (WGS) entry which is preliminary data.</text>
</comment>
<evidence type="ECO:0000313" key="2">
    <source>
        <dbReference type="Proteomes" id="UP001066276"/>
    </source>
</evidence>
<gene>
    <name evidence="1" type="ORF">NDU88_007202</name>
</gene>
<sequence length="66" mass="7368">MHAARPLVTQRFPLARVDAYVSGKLNPPQKTMSISINKKKKNLFDDNVDAGQSNEEKIGAYPEILL</sequence>
<name>A0AAV7N331_PLEWA</name>
<evidence type="ECO:0000313" key="1">
    <source>
        <dbReference type="EMBL" id="KAJ1109844.1"/>
    </source>
</evidence>
<dbReference type="Proteomes" id="UP001066276">
    <property type="component" value="Chromosome 9"/>
</dbReference>
<organism evidence="1 2">
    <name type="scientific">Pleurodeles waltl</name>
    <name type="common">Iberian ribbed newt</name>
    <dbReference type="NCBI Taxonomy" id="8319"/>
    <lineage>
        <taxon>Eukaryota</taxon>
        <taxon>Metazoa</taxon>
        <taxon>Chordata</taxon>
        <taxon>Craniata</taxon>
        <taxon>Vertebrata</taxon>
        <taxon>Euteleostomi</taxon>
        <taxon>Amphibia</taxon>
        <taxon>Batrachia</taxon>
        <taxon>Caudata</taxon>
        <taxon>Salamandroidea</taxon>
        <taxon>Salamandridae</taxon>
        <taxon>Pleurodelinae</taxon>
        <taxon>Pleurodeles</taxon>
    </lineage>
</organism>
<keyword evidence="2" id="KW-1185">Reference proteome</keyword>
<proteinExistence type="predicted"/>
<accession>A0AAV7N331</accession>